<organism evidence="1 2">
    <name type="scientific">Desulfonema magnum</name>
    <dbReference type="NCBI Taxonomy" id="45655"/>
    <lineage>
        <taxon>Bacteria</taxon>
        <taxon>Pseudomonadati</taxon>
        <taxon>Thermodesulfobacteriota</taxon>
        <taxon>Desulfobacteria</taxon>
        <taxon>Desulfobacterales</taxon>
        <taxon>Desulfococcaceae</taxon>
        <taxon>Desulfonema</taxon>
    </lineage>
</organism>
<evidence type="ECO:0000313" key="2">
    <source>
        <dbReference type="Proteomes" id="UP000663722"/>
    </source>
</evidence>
<name>A0A975GNK6_9BACT</name>
<reference evidence="1" key="1">
    <citation type="journal article" date="2021" name="Microb. Physiol.">
        <title>Proteogenomic Insights into the Physiology of Marine, Sulfate-Reducing, Filamentous Desulfonema limicola and Desulfonema magnum.</title>
        <authorList>
            <person name="Schnaars V."/>
            <person name="Wohlbrand L."/>
            <person name="Scheve S."/>
            <person name="Hinrichs C."/>
            <person name="Reinhardt R."/>
            <person name="Rabus R."/>
        </authorList>
    </citation>
    <scope>NUCLEOTIDE SEQUENCE</scope>
    <source>
        <strain evidence="1">4be13</strain>
    </source>
</reference>
<protein>
    <submittedName>
        <fullName evidence="1">Uncharacterized protein</fullName>
    </submittedName>
</protein>
<dbReference type="AlphaFoldDB" id="A0A975GNK6"/>
<dbReference type="KEGG" id="dmm:dnm_041160"/>
<gene>
    <name evidence="1" type="ORF">dnm_041160</name>
</gene>
<accession>A0A975GNK6</accession>
<dbReference type="EMBL" id="CP061800">
    <property type="protein sequence ID" value="QTA88076.1"/>
    <property type="molecule type" value="Genomic_DNA"/>
</dbReference>
<evidence type="ECO:0000313" key="1">
    <source>
        <dbReference type="EMBL" id="QTA88076.1"/>
    </source>
</evidence>
<dbReference type="Proteomes" id="UP000663722">
    <property type="component" value="Chromosome"/>
</dbReference>
<sequence length="45" mass="5016">MGNIQSAEYMISQSQQAMAFGAIDKLQITTHKCMLKKIICLNTVI</sequence>
<proteinExistence type="predicted"/>
<keyword evidence="2" id="KW-1185">Reference proteome</keyword>